<dbReference type="PANTHER" id="PTHR22946:SF9">
    <property type="entry name" value="POLYKETIDE TRANSFERASE AF380"/>
    <property type="match status" value="1"/>
</dbReference>
<gene>
    <name evidence="4" type="ORF">DKT75_09855</name>
</gene>
<evidence type="ECO:0000256" key="2">
    <source>
        <dbReference type="SAM" id="SignalP"/>
    </source>
</evidence>
<feature type="domain" description="BD-FAE-like" evidence="3">
    <location>
        <begin position="67"/>
        <end position="188"/>
    </location>
</feature>
<organism evidence="4 5">
    <name type="scientific">Leucothrix arctica</name>
    <dbReference type="NCBI Taxonomy" id="1481894"/>
    <lineage>
        <taxon>Bacteria</taxon>
        <taxon>Pseudomonadati</taxon>
        <taxon>Pseudomonadota</taxon>
        <taxon>Gammaproteobacteria</taxon>
        <taxon>Thiotrichales</taxon>
        <taxon>Thiotrichaceae</taxon>
        <taxon>Leucothrix</taxon>
    </lineage>
</organism>
<protein>
    <recommendedName>
        <fullName evidence="3">BD-FAE-like domain-containing protein</fullName>
    </recommendedName>
</protein>
<dbReference type="PANTHER" id="PTHR22946">
    <property type="entry name" value="DIENELACTONE HYDROLASE DOMAIN-CONTAINING PROTEIN-RELATED"/>
    <property type="match status" value="1"/>
</dbReference>
<dbReference type="Proteomes" id="UP000245506">
    <property type="component" value="Unassembled WGS sequence"/>
</dbReference>
<dbReference type="InterPro" id="IPR016986">
    <property type="entry name" value="UCP031982_abhydr"/>
</dbReference>
<evidence type="ECO:0000313" key="4">
    <source>
        <dbReference type="EMBL" id="PWQ96283.1"/>
    </source>
</evidence>
<dbReference type="RefSeq" id="WP_109823255.1">
    <property type="nucleotide sequence ID" value="NZ_QGKL01000029.1"/>
</dbReference>
<name>A0A317CFV2_9GAMM</name>
<feature type="signal peptide" evidence="2">
    <location>
        <begin position="1"/>
        <end position="21"/>
    </location>
</feature>
<dbReference type="EMBL" id="QGKL01000029">
    <property type="protein sequence ID" value="PWQ96283.1"/>
    <property type="molecule type" value="Genomic_DNA"/>
</dbReference>
<dbReference type="Gene3D" id="3.40.50.1820">
    <property type="entry name" value="alpha/beta hydrolase"/>
    <property type="match status" value="1"/>
</dbReference>
<evidence type="ECO:0000256" key="1">
    <source>
        <dbReference type="ARBA" id="ARBA00022801"/>
    </source>
</evidence>
<dbReference type="GO" id="GO:0052689">
    <property type="term" value="F:carboxylic ester hydrolase activity"/>
    <property type="evidence" value="ECO:0007669"/>
    <property type="project" value="UniProtKB-ARBA"/>
</dbReference>
<sequence length="332" mass="36450">MTSLKLLGIGFGLLLNHAAMSTGFQFQNVPDPDDKTLEVGIWYPSDSVAPTKPNTPFRQALARKGKVKGEKLPLVIISHGFGGWMGGHADLAKSLADAGFVVAAPTHTGNNDDDESYPASRWMVDRPRHVSRVIDYMHTQWKQRAALDVEKTAVYGFSAGGYTVMSLAGAEVNVKQLTDFCDEQPTERVCEMGLDKEVENSGMAKSGQDISGKDKRIKAVVTVAPAFGFAYTAASLNMINVPMQIWSGALDVNVPYESNVVPILAGLKNNPEIYNVEDAGHFAFMKPCNAELKAAKPRLWEMICVDKEGFDRAVFQLKHQELVLDFLRKTLK</sequence>
<reference evidence="4 5" key="1">
    <citation type="submission" date="2018-05" db="EMBL/GenBank/DDBJ databases">
        <title>Leucothrix arctica sp. nov., isolated from Arctic seawater.</title>
        <authorList>
            <person name="Choi A."/>
            <person name="Baek K."/>
        </authorList>
    </citation>
    <scope>NUCLEOTIDE SEQUENCE [LARGE SCALE GENOMIC DNA]</scope>
    <source>
        <strain evidence="4 5">IMCC9719</strain>
    </source>
</reference>
<dbReference type="Pfam" id="PF20434">
    <property type="entry name" value="BD-FAE"/>
    <property type="match status" value="1"/>
</dbReference>
<dbReference type="InterPro" id="IPR050261">
    <property type="entry name" value="FrsA_esterase"/>
</dbReference>
<dbReference type="OrthoDB" id="192696at2"/>
<feature type="chain" id="PRO_5016255807" description="BD-FAE-like domain-containing protein" evidence="2">
    <location>
        <begin position="22"/>
        <end position="332"/>
    </location>
</feature>
<proteinExistence type="predicted"/>
<evidence type="ECO:0000313" key="5">
    <source>
        <dbReference type="Proteomes" id="UP000245506"/>
    </source>
</evidence>
<comment type="caution">
    <text evidence="4">The sequence shown here is derived from an EMBL/GenBank/DDBJ whole genome shotgun (WGS) entry which is preliminary data.</text>
</comment>
<keyword evidence="1" id="KW-0378">Hydrolase</keyword>
<dbReference type="AlphaFoldDB" id="A0A317CFV2"/>
<dbReference type="InterPro" id="IPR029058">
    <property type="entry name" value="AB_hydrolase_fold"/>
</dbReference>
<dbReference type="InterPro" id="IPR049492">
    <property type="entry name" value="BD-FAE-like_dom"/>
</dbReference>
<accession>A0A317CFV2</accession>
<dbReference type="PIRSF" id="PIRSF031982">
    <property type="entry name" value="UCP031982_abhydr"/>
    <property type="match status" value="1"/>
</dbReference>
<dbReference type="SUPFAM" id="SSF53474">
    <property type="entry name" value="alpha/beta-Hydrolases"/>
    <property type="match status" value="1"/>
</dbReference>
<evidence type="ECO:0000259" key="3">
    <source>
        <dbReference type="Pfam" id="PF20434"/>
    </source>
</evidence>
<keyword evidence="2" id="KW-0732">Signal</keyword>
<keyword evidence="5" id="KW-1185">Reference proteome</keyword>